<organism evidence="1 2">
    <name type="scientific">Novosphingobium resinovorum</name>
    <dbReference type="NCBI Taxonomy" id="158500"/>
    <lineage>
        <taxon>Bacteria</taxon>
        <taxon>Pseudomonadati</taxon>
        <taxon>Pseudomonadota</taxon>
        <taxon>Alphaproteobacteria</taxon>
        <taxon>Sphingomonadales</taxon>
        <taxon>Sphingomonadaceae</taxon>
        <taxon>Novosphingobium</taxon>
    </lineage>
</organism>
<name>A0A1D8A340_9SPHN</name>
<dbReference type="AlphaFoldDB" id="A0A1D8A340"/>
<reference evidence="2" key="1">
    <citation type="journal article" date="2017" name="J. Biotechnol.">
        <title>Complete genome sequence of Novosphingobium resinovorum SA1, a versatile xenobiotic-degrading bacterium capable of utilizing sulfanilic acid.</title>
        <authorList>
            <person name="Hegedus B."/>
            <person name="Kos P.B."/>
            <person name="Balint B."/>
            <person name="Maroti G."/>
            <person name="Gan H.M."/>
            <person name="Perei K."/>
            <person name="Rakhely G."/>
        </authorList>
    </citation>
    <scope>NUCLEOTIDE SEQUENCE [LARGE SCALE GENOMIC DNA]</scope>
    <source>
        <strain evidence="2">SA1</strain>
    </source>
</reference>
<sequence>MFWRPDPNIDAARQLPEWKQFHRLCGQHGLAFDAIERSGRKYQCRAVQPKRTDMGGWMFFDRGLATGKTVVEAIQAAFLQSGIEVPGGAEMLERGLCGARVSAPQPDDDFADLLGDDFEELLG</sequence>
<evidence type="ECO:0000313" key="2">
    <source>
        <dbReference type="Proteomes" id="UP000094626"/>
    </source>
</evidence>
<dbReference type="EMBL" id="CP017075">
    <property type="protein sequence ID" value="AOR76538.1"/>
    <property type="molecule type" value="Genomic_DNA"/>
</dbReference>
<gene>
    <name evidence="1" type="ORF">BES08_07110</name>
</gene>
<dbReference type="KEGG" id="nre:BES08_07110"/>
<proteinExistence type="predicted"/>
<protein>
    <submittedName>
        <fullName evidence="1">Uncharacterized protein</fullName>
    </submittedName>
</protein>
<evidence type="ECO:0000313" key="1">
    <source>
        <dbReference type="EMBL" id="AOR76538.1"/>
    </source>
</evidence>
<keyword evidence="2" id="KW-1185">Reference proteome</keyword>
<dbReference type="Proteomes" id="UP000094626">
    <property type="component" value="Chromosome"/>
</dbReference>
<accession>A0A1D8A340</accession>